<feature type="binding site" evidence="8">
    <location>
        <position position="16"/>
    </location>
    <ligand>
        <name>ATP</name>
        <dbReference type="ChEBI" id="CHEBI:30616"/>
    </ligand>
</feature>
<dbReference type="InterPro" id="IPR019797">
    <property type="entry name" value="Glutamate_5-kinase_CS"/>
</dbReference>
<dbReference type="CDD" id="cd21157">
    <property type="entry name" value="PUA_G5K"/>
    <property type="match status" value="1"/>
</dbReference>
<evidence type="ECO:0000256" key="2">
    <source>
        <dbReference type="ARBA" id="ARBA00022605"/>
    </source>
</evidence>
<dbReference type="PANTHER" id="PTHR43654">
    <property type="entry name" value="GLUTAMATE 5-KINASE"/>
    <property type="match status" value="1"/>
</dbReference>
<dbReference type="InterPro" id="IPR036974">
    <property type="entry name" value="PUA_sf"/>
</dbReference>
<evidence type="ECO:0000256" key="5">
    <source>
        <dbReference type="ARBA" id="ARBA00022741"/>
    </source>
</evidence>
<evidence type="ECO:0000256" key="7">
    <source>
        <dbReference type="ARBA" id="ARBA00022840"/>
    </source>
</evidence>
<dbReference type="RefSeq" id="WP_377315938.1">
    <property type="nucleotide sequence ID" value="NZ_JBHUIY010000016.1"/>
</dbReference>
<feature type="binding site" evidence="8">
    <location>
        <begin position="175"/>
        <end position="176"/>
    </location>
    <ligand>
        <name>ATP</name>
        <dbReference type="ChEBI" id="CHEBI:30616"/>
    </ligand>
</feature>
<keyword evidence="2 8" id="KW-0028">Amino-acid biosynthesis</keyword>
<reference evidence="11" key="1">
    <citation type="journal article" date="2019" name="Int. J. Syst. Evol. Microbiol.">
        <title>The Global Catalogue of Microorganisms (GCM) 10K type strain sequencing project: providing services to taxonomists for standard genome sequencing and annotation.</title>
        <authorList>
            <consortium name="The Broad Institute Genomics Platform"/>
            <consortium name="The Broad Institute Genome Sequencing Center for Infectious Disease"/>
            <person name="Wu L."/>
            <person name="Ma J."/>
        </authorList>
    </citation>
    <scope>NUCLEOTIDE SEQUENCE [LARGE SCALE GENOMIC DNA]</scope>
    <source>
        <strain evidence="11">KCTC 15012</strain>
    </source>
</reference>
<keyword evidence="3 8" id="KW-0641">Proline biosynthesis</keyword>
<dbReference type="InterPro" id="IPR001048">
    <property type="entry name" value="Asp/Glu/Uridylate_kinase"/>
</dbReference>
<dbReference type="InterPro" id="IPR011529">
    <property type="entry name" value="Glu_5kinase"/>
</dbReference>
<comment type="caution">
    <text evidence="10">The sequence shown here is derived from an EMBL/GenBank/DDBJ whole genome shotgun (WGS) entry which is preliminary data.</text>
</comment>
<keyword evidence="5 8" id="KW-0547">Nucleotide-binding</keyword>
<dbReference type="InterPro" id="IPR002478">
    <property type="entry name" value="PUA"/>
</dbReference>
<dbReference type="GO" id="GO:0004349">
    <property type="term" value="F:glutamate 5-kinase activity"/>
    <property type="evidence" value="ECO:0007669"/>
    <property type="project" value="UniProtKB-EC"/>
</dbReference>
<organism evidence="10 11">
    <name type="scientific">Phaeospirillum tilakii</name>
    <dbReference type="NCBI Taxonomy" id="741673"/>
    <lineage>
        <taxon>Bacteria</taxon>
        <taxon>Pseudomonadati</taxon>
        <taxon>Pseudomonadota</taxon>
        <taxon>Alphaproteobacteria</taxon>
        <taxon>Rhodospirillales</taxon>
        <taxon>Rhodospirillaceae</taxon>
        <taxon>Phaeospirillum</taxon>
    </lineage>
</organism>
<accession>A0ABW5CD83</accession>
<evidence type="ECO:0000256" key="6">
    <source>
        <dbReference type="ARBA" id="ARBA00022777"/>
    </source>
</evidence>
<dbReference type="PIRSF" id="PIRSF000729">
    <property type="entry name" value="GK"/>
    <property type="match status" value="1"/>
</dbReference>
<feature type="binding site" evidence="8">
    <location>
        <position position="143"/>
    </location>
    <ligand>
        <name>substrate</name>
    </ligand>
</feature>
<name>A0ABW5CD83_9PROT</name>
<evidence type="ECO:0000313" key="10">
    <source>
        <dbReference type="EMBL" id="MFD2234040.1"/>
    </source>
</evidence>
<dbReference type="PRINTS" id="PR00474">
    <property type="entry name" value="GLU5KINASE"/>
</dbReference>
<dbReference type="SMART" id="SM00359">
    <property type="entry name" value="PUA"/>
    <property type="match status" value="1"/>
</dbReference>
<comment type="pathway">
    <text evidence="8">Amino-acid biosynthesis; L-proline biosynthesis; L-glutamate 5-semialdehyde from L-glutamate: step 1/2.</text>
</comment>
<evidence type="ECO:0000259" key="9">
    <source>
        <dbReference type="SMART" id="SM00359"/>
    </source>
</evidence>
<dbReference type="PROSITE" id="PS00902">
    <property type="entry name" value="GLUTAMATE_5_KINASE"/>
    <property type="match status" value="1"/>
</dbReference>
<dbReference type="InterPro" id="IPR041739">
    <property type="entry name" value="G5K_ProB"/>
</dbReference>
<dbReference type="Gene3D" id="3.40.1160.10">
    <property type="entry name" value="Acetylglutamate kinase-like"/>
    <property type="match status" value="2"/>
</dbReference>
<keyword evidence="4 8" id="KW-0808">Transferase</keyword>
<evidence type="ECO:0000256" key="1">
    <source>
        <dbReference type="ARBA" id="ARBA00022490"/>
    </source>
</evidence>
<feature type="binding site" evidence="8">
    <location>
        <begin position="217"/>
        <end position="223"/>
    </location>
    <ligand>
        <name>ATP</name>
        <dbReference type="ChEBI" id="CHEBI:30616"/>
    </ligand>
</feature>
<comment type="subcellular location">
    <subcellularLocation>
        <location evidence="8">Cytoplasm</location>
    </subcellularLocation>
</comment>
<dbReference type="InterPro" id="IPR005715">
    <property type="entry name" value="Glu_5kinase/COase_Synthase"/>
</dbReference>
<evidence type="ECO:0000313" key="11">
    <source>
        <dbReference type="Proteomes" id="UP001597296"/>
    </source>
</evidence>
<sequence>MTLSGPIVEAKRLILKIGSSLLVDEATGLVRRKWLDSVCADIAACRQRGQEVIVVSSGAVAVGRRKLGLTPPLRLEEKQAAAATGQIHLAHDYQDSLARFGLTVAQVLLTLYDSDHRRRYLNARATLETLLRLGTVPVINENDTVATAEIRFGDNDRLAARVAQMVSADALVLFSDIDGLYTADPRKDPDARFIPEVRELTPEIEAMAGDPGSAYGSGGMVTKLAAAKICLSAGCRMAIARGQAMNPLAAVAGGGRCTWFLPEGSPRTARKQWIYGAMSPAGAVVLDAGAVRALRRGGSLLPAGVTGVEGEFDRGDCVLVKDAAGRVLGRGLSAYAADDARRIAGRQSADIEAILGFHGRDELIHRDDLVVEG</sequence>
<dbReference type="EMBL" id="JBHUIY010000016">
    <property type="protein sequence ID" value="MFD2234040.1"/>
    <property type="molecule type" value="Genomic_DNA"/>
</dbReference>
<dbReference type="InterPro" id="IPR036393">
    <property type="entry name" value="AceGlu_kinase-like_sf"/>
</dbReference>
<protein>
    <recommendedName>
        <fullName evidence="8">Glutamate 5-kinase</fullName>
        <ecNumber evidence="8">2.7.2.11</ecNumber>
    </recommendedName>
    <alternativeName>
        <fullName evidence="8">Gamma-glutamyl kinase</fullName>
        <shortName evidence="8">GK</shortName>
    </alternativeName>
</protein>
<dbReference type="EC" id="2.7.2.11" evidence="8"/>
<dbReference type="NCBIfam" id="TIGR01027">
    <property type="entry name" value="proB"/>
    <property type="match status" value="1"/>
</dbReference>
<dbReference type="SUPFAM" id="SSF88697">
    <property type="entry name" value="PUA domain-like"/>
    <property type="match status" value="1"/>
</dbReference>
<feature type="binding site" evidence="8">
    <location>
        <position position="155"/>
    </location>
    <ligand>
        <name>substrate</name>
    </ligand>
</feature>
<dbReference type="PROSITE" id="PS50890">
    <property type="entry name" value="PUA"/>
    <property type="match status" value="1"/>
</dbReference>
<feature type="domain" description="PUA" evidence="9">
    <location>
        <begin position="282"/>
        <end position="364"/>
    </location>
</feature>
<dbReference type="Pfam" id="PF00696">
    <property type="entry name" value="AA_kinase"/>
    <property type="match status" value="1"/>
</dbReference>
<evidence type="ECO:0000256" key="3">
    <source>
        <dbReference type="ARBA" id="ARBA00022650"/>
    </source>
</evidence>
<keyword evidence="1 8" id="KW-0963">Cytoplasm</keyword>
<proteinExistence type="inferred from homology"/>
<comment type="similarity">
    <text evidence="8">Belongs to the glutamate 5-kinase family.</text>
</comment>
<dbReference type="HAMAP" id="MF_00456">
    <property type="entry name" value="ProB"/>
    <property type="match status" value="1"/>
</dbReference>
<dbReference type="CDD" id="cd04242">
    <property type="entry name" value="AAK_G5K_ProB"/>
    <property type="match status" value="1"/>
</dbReference>
<gene>
    <name evidence="8 10" type="primary">proB</name>
    <name evidence="10" type="ORF">ACFSNB_09495</name>
</gene>
<keyword evidence="6 8" id="KW-0418">Kinase</keyword>
<comment type="function">
    <text evidence="8">Catalyzes the transfer of a phosphate group to glutamate to form L-glutamate 5-phosphate.</text>
</comment>
<dbReference type="Proteomes" id="UP001597296">
    <property type="component" value="Unassembled WGS sequence"/>
</dbReference>
<keyword evidence="7 8" id="KW-0067">ATP-binding</keyword>
<comment type="catalytic activity">
    <reaction evidence="8">
        <text>L-glutamate + ATP = L-glutamyl 5-phosphate + ADP</text>
        <dbReference type="Rhea" id="RHEA:14877"/>
        <dbReference type="ChEBI" id="CHEBI:29985"/>
        <dbReference type="ChEBI" id="CHEBI:30616"/>
        <dbReference type="ChEBI" id="CHEBI:58274"/>
        <dbReference type="ChEBI" id="CHEBI:456216"/>
        <dbReference type="EC" id="2.7.2.11"/>
    </reaction>
</comment>
<evidence type="ECO:0000256" key="8">
    <source>
        <dbReference type="HAMAP-Rule" id="MF_00456"/>
    </source>
</evidence>
<dbReference type="PANTHER" id="PTHR43654:SF1">
    <property type="entry name" value="ISOPENTENYL PHOSPHATE KINASE"/>
    <property type="match status" value="1"/>
</dbReference>
<feature type="binding site" evidence="8">
    <location>
        <position position="57"/>
    </location>
    <ligand>
        <name>substrate</name>
    </ligand>
</feature>
<dbReference type="InterPro" id="IPR015947">
    <property type="entry name" value="PUA-like_sf"/>
</dbReference>
<dbReference type="Gene3D" id="2.30.130.10">
    <property type="entry name" value="PUA domain"/>
    <property type="match status" value="1"/>
</dbReference>
<dbReference type="InterPro" id="IPR001057">
    <property type="entry name" value="Glu/AcGlu_kinase"/>
</dbReference>
<dbReference type="Pfam" id="PF01472">
    <property type="entry name" value="PUA"/>
    <property type="match status" value="1"/>
</dbReference>
<keyword evidence="11" id="KW-1185">Reference proteome</keyword>
<evidence type="ECO:0000256" key="4">
    <source>
        <dbReference type="ARBA" id="ARBA00022679"/>
    </source>
</evidence>
<dbReference type="SUPFAM" id="SSF53633">
    <property type="entry name" value="Carbamate kinase-like"/>
    <property type="match status" value="1"/>
</dbReference>